<dbReference type="EMBL" id="CP014859">
    <property type="protein sequence ID" value="AOS63942.1"/>
    <property type="molecule type" value="Genomic_DNA"/>
</dbReference>
<dbReference type="Proteomes" id="UP000095210">
    <property type="component" value="Chromosome"/>
</dbReference>
<dbReference type="InterPro" id="IPR001647">
    <property type="entry name" value="HTH_TetR"/>
</dbReference>
<proteinExistence type="predicted"/>
<dbReference type="GO" id="GO:0003700">
    <property type="term" value="F:DNA-binding transcription factor activity"/>
    <property type="evidence" value="ECO:0007669"/>
    <property type="project" value="TreeGrafter"/>
</dbReference>
<evidence type="ECO:0000256" key="4">
    <source>
        <dbReference type="PROSITE-ProRule" id="PRU00335"/>
    </source>
</evidence>
<dbReference type="PRINTS" id="PR00455">
    <property type="entry name" value="HTHTETR"/>
</dbReference>
<dbReference type="InterPro" id="IPR049445">
    <property type="entry name" value="TetR_SbtR-like_C"/>
</dbReference>
<evidence type="ECO:0000313" key="7">
    <source>
        <dbReference type="Proteomes" id="UP000095210"/>
    </source>
</evidence>
<gene>
    <name evidence="6" type="ORF">TL08_15665</name>
</gene>
<dbReference type="SUPFAM" id="SSF48498">
    <property type="entry name" value="Tetracyclin repressor-like, C-terminal domain"/>
    <property type="match status" value="1"/>
</dbReference>
<keyword evidence="2 4" id="KW-0238">DNA-binding</keyword>
<dbReference type="InterPro" id="IPR036271">
    <property type="entry name" value="Tet_transcr_reg_TetR-rel_C_sf"/>
</dbReference>
<sequence>MVDAGTGRPMRADARRSYDRILKAADAAIARDGATTSLEEIARNAGVGSATLHRHFPSRRALLNAVFHDRIEGICAQAHRLIDAPDAGVALIDWLGELCRYSAKTRGLAPALLQWAGDDRPLVQDSSCHSMLHDAGDRLLRRAREAGQVRPEVSIDDLLTLVNAISLVTEANSAAIVVDDEADRLFAIAVEGIRPATN</sequence>
<name>A0AAC9HQU8_9PSEU</name>
<organism evidence="6 7">
    <name type="scientific">Actinoalloteichus hymeniacidonis</name>
    <dbReference type="NCBI Taxonomy" id="340345"/>
    <lineage>
        <taxon>Bacteria</taxon>
        <taxon>Bacillati</taxon>
        <taxon>Actinomycetota</taxon>
        <taxon>Actinomycetes</taxon>
        <taxon>Pseudonocardiales</taxon>
        <taxon>Pseudonocardiaceae</taxon>
        <taxon>Actinoalloteichus</taxon>
    </lineage>
</organism>
<keyword evidence="1" id="KW-0805">Transcription regulation</keyword>
<evidence type="ECO:0000313" key="6">
    <source>
        <dbReference type="EMBL" id="AOS63942.1"/>
    </source>
</evidence>
<evidence type="ECO:0000259" key="5">
    <source>
        <dbReference type="PROSITE" id="PS50977"/>
    </source>
</evidence>
<dbReference type="Gene3D" id="1.10.357.10">
    <property type="entry name" value="Tetracycline Repressor, domain 2"/>
    <property type="match status" value="1"/>
</dbReference>
<feature type="DNA-binding region" description="H-T-H motif" evidence="4">
    <location>
        <begin position="37"/>
        <end position="56"/>
    </location>
</feature>
<evidence type="ECO:0000256" key="3">
    <source>
        <dbReference type="ARBA" id="ARBA00023163"/>
    </source>
</evidence>
<evidence type="ECO:0000256" key="1">
    <source>
        <dbReference type="ARBA" id="ARBA00023015"/>
    </source>
</evidence>
<dbReference type="Pfam" id="PF00440">
    <property type="entry name" value="TetR_N"/>
    <property type="match status" value="1"/>
</dbReference>
<dbReference type="AlphaFoldDB" id="A0AAC9HQU8"/>
<dbReference type="Pfam" id="PF21597">
    <property type="entry name" value="TetR_C_43"/>
    <property type="match status" value="1"/>
</dbReference>
<reference evidence="7" key="1">
    <citation type="submission" date="2016-03" db="EMBL/GenBank/DDBJ databases">
        <title>Complete genome sequence of the type strain Actinoalloteichus hymeniacidonis DSM 45092.</title>
        <authorList>
            <person name="Schaffert L."/>
            <person name="Albersmeier A."/>
            <person name="Winkler A."/>
            <person name="Kalinowski J."/>
            <person name="Zotchev S."/>
            <person name="Ruckert C."/>
        </authorList>
    </citation>
    <scope>NUCLEOTIDE SEQUENCE [LARGE SCALE GENOMIC DNA]</scope>
    <source>
        <strain evidence="7">HPA177(T) (DSM 45092(T))</strain>
    </source>
</reference>
<dbReference type="InterPro" id="IPR050109">
    <property type="entry name" value="HTH-type_TetR-like_transc_reg"/>
</dbReference>
<accession>A0AAC9HQU8</accession>
<dbReference type="KEGG" id="ahm:TL08_15665"/>
<protein>
    <submittedName>
        <fullName evidence="6">Transcriptional regulator, TetR family</fullName>
    </submittedName>
</protein>
<dbReference type="PROSITE" id="PS50977">
    <property type="entry name" value="HTH_TETR_2"/>
    <property type="match status" value="1"/>
</dbReference>
<keyword evidence="7" id="KW-1185">Reference proteome</keyword>
<feature type="domain" description="HTH tetR-type" evidence="5">
    <location>
        <begin position="15"/>
        <end position="74"/>
    </location>
</feature>
<keyword evidence="3" id="KW-0804">Transcription</keyword>
<dbReference type="SUPFAM" id="SSF46689">
    <property type="entry name" value="Homeodomain-like"/>
    <property type="match status" value="1"/>
</dbReference>
<dbReference type="PANTHER" id="PTHR30055:SF234">
    <property type="entry name" value="HTH-TYPE TRANSCRIPTIONAL REGULATOR BETI"/>
    <property type="match status" value="1"/>
</dbReference>
<dbReference type="GO" id="GO:0000976">
    <property type="term" value="F:transcription cis-regulatory region binding"/>
    <property type="evidence" value="ECO:0007669"/>
    <property type="project" value="TreeGrafter"/>
</dbReference>
<evidence type="ECO:0000256" key="2">
    <source>
        <dbReference type="ARBA" id="ARBA00023125"/>
    </source>
</evidence>
<dbReference type="InterPro" id="IPR009057">
    <property type="entry name" value="Homeodomain-like_sf"/>
</dbReference>
<dbReference type="PANTHER" id="PTHR30055">
    <property type="entry name" value="HTH-TYPE TRANSCRIPTIONAL REGULATOR RUTR"/>
    <property type="match status" value="1"/>
</dbReference>